<dbReference type="SUPFAM" id="SSF56219">
    <property type="entry name" value="DNase I-like"/>
    <property type="match status" value="1"/>
</dbReference>
<sequence>MIYNVGRVFSVGVLKERSTNIPLVSRGLELAVGRSQTWVVRKATGSPANMAEKTKCKKYELGCRLGYQGPRRVVNLQATGEKLATGNKDLFSLNILQLNICGLSTKKLELTHLLHHKKIHIALLQETLHRNTDQHIPGYTHYTCKCNDCRGIITYIRNDIQGNVTNITSHQPSDIQRATIWQDGKKYTVYNVYNPPGTNCSFPYLSDTVYSGLILAGDFNGHSPQWGYKKYNQTGKAIEEMCNTSNLLVLQDNTPTPTLLHRVHNTLSRPDLTILSSDLLQRHTLEVLDGLGSDHRPILTSILTPSPKRFLQRARWNFKKANWTKYQETTDKLLGEIKCNTTIEHHCAVITEALLKAASICIPRGCRKNYKPFWNETIAKIVQEREQVRKHFEEKPTLENKILYNRTNAEVKRTVNTAKREKWHKTVADLDVGRNGAKAWSLLSNLCGEKRRNNPRPISTDKATIVEDQKKAEIFNKYFASINRTDKHTTKDKDRIHELKIKEHACSTNIALFEDDFTQTELTRAMKKLKLRKSPGPDKIHNEMLIHLGNVGKAVILDLINKTWNEGTLPKTWKNATITPILKKGKPSEDVKSYRPISLTSCLGKLAERMINHRLYWWLETTKMLNSSQAGFRAGQRTDDQIFRLSQMIINGFQGGKHTTAVFIDLQQAYDRVWRKGLLGKMLDTGIHGKMYRWVKTSLTDRTIQTKINNGISSKQVQEEGLP</sequence>
<dbReference type="CDD" id="cd01650">
    <property type="entry name" value="RT_nLTR_like"/>
    <property type="match status" value="1"/>
</dbReference>
<dbReference type="InterPro" id="IPR005135">
    <property type="entry name" value="Endo/exonuclease/phosphatase"/>
</dbReference>
<dbReference type="GO" id="GO:0003824">
    <property type="term" value="F:catalytic activity"/>
    <property type="evidence" value="ECO:0007669"/>
    <property type="project" value="InterPro"/>
</dbReference>
<gene>
    <name evidence="2" type="primary">ORF188239</name>
</gene>
<evidence type="ECO:0000259" key="1">
    <source>
        <dbReference type="PROSITE" id="PS50878"/>
    </source>
</evidence>
<dbReference type="Pfam" id="PF00078">
    <property type="entry name" value="RVT_1"/>
    <property type="match status" value="1"/>
</dbReference>
<dbReference type="PANTHER" id="PTHR36688">
    <property type="entry name" value="ENDO/EXONUCLEASE/PHOSPHATASE DOMAIN-CONTAINING PROTEIN"/>
    <property type="match status" value="1"/>
</dbReference>
<dbReference type="AlphaFoldDB" id="A0A0B7BJY7"/>
<dbReference type="InterPro" id="IPR036691">
    <property type="entry name" value="Endo/exonu/phosph_ase_sf"/>
</dbReference>
<dbReference type="InterPro" id="IPR043502">
    <property type="entry name" value="DNA/RNA_pol_sf"/>
</dbReference>
<dbReference type="PANTHER" id="PTHR36688:SF1">
    <property type="entry name" value="ENDONUCLEASE_EXONUCLEASE_PHOSPHATASE DOMAIN-CONTAINING PROTEIN"/>
    <property type="match status" value="1"/>
</dbReference>
<organism evidence="2">
    <name type="scientific">Arion vulgaris</name>
    <dbReference type="NCBI Taxonomy" id="1028688"/>
    <lineage>
        <taxon>Eukaryota</taxon>
        <taxon>Metazoa</taxon>
        <taxon>Spiralia</taxon>
        <taxon>Lophotrochozoa</taxon>
        <taxon>Mollusca</taxon>
        <taxon>Gastropoda</taxon>
        <taxon>Heterobranchia</taxon>
        <taxon>Euthyneura</taxon>
        <taxon>Panpulmonata</taxon>
        <taxon>Eupulmonata</taxon>
        <taxon>Stylommatophora</taxon>
        <taxon>Helicina</taxon>
        <taxon>Arionoidea</taxon>
        <taxon>Arionidae</taxon>
        <taxon>Arion</taxon>
    </lineage>
</organism>
<accession>A0A0B7BJY7</accession>
<dbReference type="InterPro" id="IPR000477">
    <property type="entry name" value="RT_dom"/>
</dbReference>
<dbReference type="Pfam" id="PF14529">
    <property type="entry name" value="Exo_endo_phos_2"/>
    <property type="match status" value="1"/>
</dbReference>
<dbReference type="InterPro" id="IPR052560">
    <property type="entry name" value="RdDP_mobile_element"/>
</dbReference>
<dbReference type="EMBL" id="HACG01045565">
    <property type="protein sequence ID" value="CEK92430.1"/>
    <property type="molecule type" value="Transcribed_RNA"/>
</dbReference>
<feature type="domain" description="Reverse transcriptase" evidence="1">
    <location>
        <begin position="562"/>
        <end position="723"/>
    </location>
</feature>
<dbReference type="SUPFAM" id="SSF56672">
    <property type="entry name" value="DNA/RNA polymerases"/>
    <property type="match status" value="1"/>
</dbReference>
<protein>
    <recommendedName>
        <fullName evidence="1">Reverse transcriptase domain-containing protein</fullName>
    </recommendedName>
</protein>
<reference evidence="2" key="1">
    <citation type="submission" date="2014-12" db="EMBL/GenBank/DDBJ databases">
        <title>Insight into the proteome of Arion vulgaris.</title>
        <authorList>
            <person name="Aradska J."/>
            <person name="Bulat T."/>
            <person name="Smidak R."/>
            <person name="Sarate P."/>
            <person name="Gangsoo J."/>
            <person name="Sialana F."/>
            <person name="Bilban M."/>
            <person name="Lubec G."/>
        </authorList>
    </citation>
    <scope>NUCLEOTIDE SEQUENCE</scope>
    <source>
        <tissue evidence="2">Skin</tissue>
    </source>
</reference>
<dbReference type="Gene3D" id="3.60.10.10">
    <property type="entry name" value="Endonuclease/exonuclease/phosphatase"/>
    <property type="match status" value="1"/>
</dbReference>
<evidence type="ECO:0000313" key="2">
    <source>
        <dbReference type="EMBL" id="CEK92430.1"/>
    </source>
</evidence>
<proteinExistence type="predicted"/>
<name>A0A0B7BJY7_9EUPU</name>
<dbReference type="PROSITE" id="PS50878">
    <property type="entry name" value="RT_POL"/>
    <property type="match status" value="1"/>
</dbReference>